<dbReference type="AlphaFoldDB" id="A0A483CQM9"/>
<comment type="caution">
    <text evidence="1">The sequence shown here is derived from an EMBL/GenBank/DDBJ whole genome shotgun (WGS) entry which is preliminary data.</text>
</comment>
<dbReference type="RefSeq" id="WP_130645780.1">
    <property type="nucleotide sequence ID" value="NZ_PGCL01000001.1"/>
</dbReference>
<evidence type="ECO:0000313" key="1">
    <source>
        <dbReference type="EMBL" id="TAJ45425.1"/>
    </source>
</evidence>
<dbReference type="OrthoDB" id="108909at2157"/>
<dbReference type="Proteomes" id="UP000292580">
    <property type="component" value="Unassembled WGS sequence"/>
</dbReference>
<protein>
    <submittedName>
        <fullName evidence="1">Uncharacterized protein</fullName>
    </submittedName>
</protein>
<proteinExistence type="predicted"/>
<sequence length="73" mass="7893">MEAITGASKKEDGVVVEYKKGSGYAVVGFTYQDLIDQGINALDLVEHPTDYEVDPETRQLSACPAKCESPASR</sequence>
<keyword evidence="2" id="KW-1185">Reference proteome</keyword>
<name>A0A483CQM9_9EURY</name>
<evidence type="ECO:0000313" key="2">
    <source>
        <dbReference type="Proteomes" id="UP000292580"/>
    </source>
</evidence>
<gene>
    <name evidence="1" type="ORF">CUJ86_01435</name>
</gene>
<dbReference type="EMBL" id="PGCL01000001">
    <property type="protein sequence ID" value="TAJ45425.1"/>
    <property type="molecule type" value="Genomic_DNA"/>
</dbReference>
<accession>A0A483CQM9</accession>
<reference evidence="1 2" key="1">
    <citation type="submission" date="2017-11" db="EMBL/GenBank/DDBJ databases">
        <title>Isolation and Characterization of Methanofollis Species from Methane Seep Offshore SW Taiwan.</title>
        <authorList>
            <person name="Teng N.-H."/>
            <person name="Lai M.-C."/>
            <person name="Chen S.-C."/>
        </authorList>
    </citation>
    <scope>NUCLEOTIDE SEQUENCE [LARGE SCALE GENOMIC DNA]</scope>
    <source>
        <strain evidence="1 2">FWC-SCC2</strain>
    </source>
</reference>
<organism evidence="1 2">
    <name type="scientific">Methanofollis fontis</name>
    <dbReference type="NCBI Taxonomy" id="2052832"/>
    <lineage>
        <taxon>Archaea</taxon>
        <taxon>Methanobacteriati</taxon>
        <taxon>Methanobacteriota</taxon>
        <taxon>Stenosarchaea group</taxon>
        <taxon>Methanomicrobia</taxon>
        <taxon>Methanomicrobiales</taxon>
        <taxon>Methanomicrobiaceae</taxon>
        <taxon>Methanofollis</taxon>
    </lineage>
</organism>